<feature type="coiled-coil region" evidence="6">
    <location>
        <begin position="170"/>
        <end position="218"/>
    </location>
</feature>
<dbReference type="Proteomes" id="UP000298061">
    <property type="component" value="Unassembled WGS sequence"/>
</dbReference>
<accession>A0A4Y9ZR06</accession>
<evidence type="ECO:0000256" key="2">
    <source>
        <dbReference type="ARBA" id="ARBA00022553"/>
    </source>
</evidence>
<gene>
    <name evidence="8" type="ORF">EWM64_g7328</name>
</gene>
<evidence type="ECO:0000313" key="9">
    <source>
        <dbReference type="Proteomes" id="UP000298061"/>
    </source>
</evidence>
<evidence type="ECO:0000256" key="4">
    <source>
        <dbReference type="ARBA" id="ARBA00023043"/>
    </source>
</evidence>
<dbReference type="InterPro" id="IPR038753">
    <property type="entry name" value="NFKBIL1"/>
</dbReference>
<evidence type="ECO:0000256" key="3">
    <source>
        <dbReference type="ARBA" id="ARBA00022737"/>
    </source>
</evidence>
<keyword evidence="4" id="KW-0040">ANK repeat</keyword>
<name>A0A4Y9ZR06_9AGAM</name>
<evidence type="ECO:0008006" key="10">
    <source>
        <dbReference type="Google" id="ProtNLM"/>
    </source>
</evidence>
<keyword evidence="6" id="KW-0175">Coiled coil</keyword>
<evidence type="ECO:0000256" key="7">
    <source>
        <dbReference type="SAM" id="MobiDB-lite"/>
    </source>
</evidence>
<comment type="subcellular location">
    <subcellularLocation>
        <location evidence="1">Nucleus</location>
    </subcellularLocation>
</comment>
<evidence type="ECO:0000256" key="5">
    <source>
        <dbReference type="ARBA" id="ARBA00023242"/>
    </source>
</evidence>
<protein>
    <recommendedName>
        <fullName evidence="10">NF-kappa-B inhibitor-like protein 1</fullName>
    </recommendedName>
</protein>
<evidence type="ECO:0000256" key="6">
    <source>
        <dbReference type="SAM" id="Coils"/>
    </source>
</evidence>
<organism evidence="8 9">
    <name type="scientific">Hericium alpestre</name>
    <dbReference type="NCBI Taxonomy" id="135208"/>
    <lineage>
        <taxon>Eukaryota</taxon>
        <taxon>Fungi</taxon>
        <taxon>Dikarya</taxon>
        <taxon>Basidiomycota</taxon>
        <taxon>Agaricomycotina</taxon>
        <taxon>Agaricomycetes</taxon>
        <taxon>Russulales</taxon>
        <taxon>Hericiaceae</taxon>
        <taxon>Hericium</taxon>
    </lineage>
</organism>
<sequence length="339" mass="39610">MSSDKGKSKLHLKRTPAEQAQRDLRKALKAARKAAKSHRKRYHDVDEDRPSHAHKRRRETEETEDNEDVYGPPPPPGPSSYEAYEDIRARVEEERFREKMAGAFEDDEHLISVEARLNAYAHVPRRWRSAGAAPSQSHYYDREEPTVDPRFMEDEEYAEWIRTSMHRKKYAAELEEQRRAKAAREAAEAEAARLLREQRELRQQRRRWREQRHEDEAREAYERRWQELLAPSDVSSAAIPASMRFEDVPWPIFRSGEHVSAEQLTAEAISAFLLPAVSVREDEAAGAKRRRDRLRETMLRFHPDKFEGRVLLRIREEDRPAVMEGVGIVARAINVLMGS</sequence>
<keyword evidence="9" id="KW-1185">Reference proteome</keyword>
<dbReference type="AlphaFoldDB" id="A0A4Y9ZR06"/>
<keyword evidence="5" id="KW-0539">Nucleus</keyword>
<dbReference type="EMBL" id="SFCI01001131">
    <property type="protein sequence ID" value="TFY76684.1"/>
    <property type="molecule type" value="Genomic_DNA"/>
</dbReference>
<dbReference type="OrthoDB" id="412109at2759"/>
<feature type="compositionally biased region" description="Basic residues" evidence="7">
    <location>
        <begin position="27"/>
        <end position="42"/>
    </location>
</feature>
<keyword evidence="3" id="KW-0677">Repeat</keyword>
<evidence type="ECO:0000313" key="8">
    <source>
        <dbReference type="EMBL" id="TFY76684.1"/>
    </source>
</evidence>
<comment type="caution">
    <text evidence="8">The sequence shown here is derived from an EMBL/GenBank/DDBJ whole genome shotgun (WGS) entry which is preliminary data.</text>
</comment>
<dbReference type="PANTHER" id="PTHR15263">
    <property type="entry name" value="I-KAPPA-B-LIKE PROTEIN IKBL"/>
    <property type="match status" value="1"/>
</dbReference>
<dbReference type="GO" id="GO:0043124">
    <property type="term" value="P:negative regulation of canonical NF-kappaB signal transduction"/>
    <property type="evidence" value="ECO:0007669"/>
    <property type="project" value="InterPro"/>
</dbReference>
<keyword evidence="2" id="KW-0597">Phosphoprotein</keyword>
<dbReference type="PANTHER" id="PTHR15263:SF1">
    <property type="entry name" value="NF-KAPPA-B INHIBITOR-LIKE PROTEIN 1"/>
    <property type="match status" value="1"/>
</dbReference>
<evidence type="ECO:0000256" key="1">
    <source>
        <dbReference type="ARBA" id="ARBA00004123"/>
    </source>
</evidence>
<reference evidence="8 9" key="1">
    <citation type="submission" date="2019-02" db="EMBL/GenBank/DDBJ databases">
        <title>Genome sequencing of the rare red list fungi Hericium alpestre (H. flagellum).</title>
        <authorList>
            <person name="Buettner E."/>
            <person name="Kellner H."/>
        </authorList>
    </citation>
    <scope>NUCLEOTIDE SEQUENCE [LARGE SCALE GENOMIC DNA]</scope>
    <source>
        <strain evidence="8 9">DSM 108284</strain>
    </source>
</reference>
<proteinExistence type="predicted"/>
<dbReference type="GO" id="GO:0005634">
    <property type="term" value="C:nucleus"/>
    <property type="evidence" value="ECO:0007669"/>
    <property type="project" value="UniProtKB-SubCell"/>
</dbReference>
<dbReference type="STRING" id="135208.A0A4Y9ZR06"/>
<feature type="region of interest" description="Disordered" evidence="7">
    <location>
        <begin position="1"/>
        <end position="86"/>
    </location>
</feature>